<dbReference type="AlphaFoldDB" id="A0A6C7E8I3"/>
<evidence type="ECO:0000313" key="2">
    <source>
        <dbReference type="EMBL" id="BAN02332.1"/>
    </source>
</evidence>
<dbReference type="KEGG" id="aym:YM304_20180"/>
<organism evidence="2 3">
    <name type="scientific">Ilumatobacter coccineus (strain NBRC 103263 / KCTC 29153 / YM16-304)</name>
    <dbReference type="NCBI Taxonomy" id="1313172"/>
    <lineage>
        <taxon>Bacteria</taxon>
        <taxon>Bacillati</taxon>
        <taxon>Actinomycetota</taxon>
        <taxon>Acidimicrobiia</taxon>
        <taxon>Acidimicrobiales</taxon>
        <taxon>Ilumatobacteraceae</taxon>
        <taxon>Ilumatobacter</taxon>
    </lineage>
</organism>
<reference evidence="2 3" key="1">
    <citation type="journal article" date="2013" name="Int. J. Syst. Evol. Microbiol.">
        <title>Ilumatobacter nonamiense sp. nov. and Ilumatobacter coccineum sp. nov., isolated from seashore sand.</title>
        <authorList>
            <person name="Matsumoto A."/>
            <person name="Kasai H."/>
            <person name="Matsuo Y."/>
            <person name="Shizuri Y."/>
            <person name="Ichikawa N."/>
            <person name="Fujita N."/>
            <person name="Omura S."/>
            <person name="Takahashi Y."/>
        </authorList>
    </citation>
    <scope>NUCLEOTIDE SEQUENCE [LARGE SCALE GENOMIC DNA]</scope>
    <source>
        <strain evidence="3">NBRC 103263 / KCTC 29153 / YM16-304</strain>
    </source>
</reference>
<dbReference type="OrthoDB" id="280692at2"/>
<dbReference type="PANTHER" id="PTHR48100:SF1">
    <property type="entry name" value="HISTIDINE PHOSPHATASE FAMILY PROTEIN-RELATED"/>
    <property type="match status" value="1"/>
</dbReference>
<sequence>MELLLIRHALPVRKELKEGIADPELSEHGLTQAEHLGVYLADEHLDAVYASSLQRAQQTAMPVVRDRNVDLLIEPDVAEYDKDSPEYVPVEELKAANDPRWQQMLDGTWDPGGESHDDFHGRTVGAIERIVNEHRGQRVAIVCHGGVINAYLSEVLGLGTDRRGFFYPNYTSIHRIAAASTGERSIVTINETSHLRGTGLPIGMFQG</sequence>
<dbReference type="GO" id="GO:0016791">
    <property type="term" value="F:phosphatase activity"/>
    <property type="evidence" value="ECO:0007669"/>
    <property type="project" value="TreeGrafter"/>
</dbReference>
<protein>
    <recommendedName>
        <fullName evidence="4">Histidine phosphatase family protein</fullName>
    </recommendedName>
</protein>
<dbReference type="GO" id="GO:0005737">
    <property type="term" value="C:cytoplasm"/>
    <property type="evidence" value="ECO:0007669"/>
    <property type="project" value="TreeGrafter"/>
</dbReference>
<evidence type="ECO:0008006" key="4">
    <source>
        <dbReference type="Google" id="ProtNLM"/>
    </source>
</evidence>
<name>A0A6C7E8I3_ILUCY</name>
<evidence type="ECO:0000256" key="1">
    <source>
        <dbReference type="PIRSR" id="PIRSR613078-2"/>
    </source>
</evidence>
<dbReference type="SUPFAM" id="SSF53254">
    <property type="entry name" value="Phosphoglycerate mutase-like"/>
    <property type="match status" value="1"/>
</dbReference>
<gene>
    <name evidence="2" type="ORF">YM304_20180</name>
</gene>
<dbReference type="EMBL" id="AP012057">
    <property type="protein sequence ID" value="BAN02332.1"/>
    <property type="molecule type" value="Genomic_DNA"/>
</dbReference>
<accession>A0A6C7E8I3</accession>
<dbReference type="RefSeq" id="WP_015441579.1">
    <property type="nucleotide sequence ID" value="NC_020520.1"/>
</dbReference>
<dbReference type="CDD" id="cd07067">
    <property type="entry name" value="HP_PGM_like"/>
    <property type="match status" value="1"/>
</dbReference>
<evidence type="ECO:0000313" key="3">
    <source>
        <dbReference type="Proteomes" id="UP000011863"/>
    </source>
</evidence>
<dbReference type="Pfam" id="PF00300">
    <property type="entry name" value="His_Phos_1"/>
    <property type="match status" value="1"/>
</dbReference>
<dbReference type="SMART" id="SM00855">
    <property type="entry name" value="PGAM"/>
    <property type="match status" value="1"/>
</dbReference>
<dbReference type="InterPro" id="IPR013078">
    <property type="entry name" value="His_Pase_superF_clade-1"/>
</dbReference>
<keyword evidence="3" id="KW-1185">Reference proteome</keyword>
<dbReference type="Gene3D" id="3.40.50.1240">
    <property type="entry name" value="Phosphoglycerate mutase-like"/>
    <property type="match status" value="1"/>
</dbReference>
<dbReference type="InterPro" id="IPR029033">
    <property type="entry name" value="His_PPase_superfam"/>
</dbReference>
<dbReference type="PANTHER" id="PTHR48100">
    <property type="entry name" value="BROAD-SPECIFICITY PHOSPHATASE YOR283W-RELATED"/>
    <property type="match status" value="1"/>
</dbReference>
<dbReference type="Proteomes" id="UP000011863">
    <property type="component" value="Chromosome"/>
</dbReference>
<proteinExistence type="predicted"/>
<feature type="binding site" evidence="1">
    <location>
        <position position="55"/>
    </location>
    <ligand>
        <name>substrate</name>
    </ligand>
</feature>
<dbReference type="InterPro" id="IPR050275">
    <property type="entry name" value="PGM_Phosphatase"/>
</dbReference>